<organism evidence="2 3">
    <name type="scientific">Roseiconus lacunae</name>
    <dbReference type="NCBI Taxonomy" id="2605694"/>
    <lineage>
        <taxon>Bacteria</taxon>
        <taxon>Pseudomonadati</taxon>
        <taxon>Planctomycetota</taxon>
        <taxon>Planctomycetia</taxon>
        <taxon>Pirellulales</taxon>
        <taxon>Pirellulaceae</taxon>
        <taxon>Roseiconus</taxon>
    </lineage>
</organism>
<feature type="region of interest" description="Disordered" evidence="1">
    <location>
        <begin position="1"/>
        <end position="25"/>
    </location>
</feature>
<name>A0ABT7PH97_9BACT</name>
<feature type="compositionally biased region" description="Low complexity" evidence="1">
    <location>
        <begin position="1"/>
        <end position="16"/>
    </location>
</feature>
<proteinExistence type="predicted"/>
<comment type="caution">
    <text evidence="2">The sequence shown here is derived from an EMBL/GenBank/DDBJ whole genome shotgun (WGS) entry which is preliminary data.</text>
</comment>
<dbReference type="RefSeq" id="WP_289163399.1">
    <property type="nucleotide sequence ID" value="NZ_JASZZN010000006.1"/>
</dbReference>
<accession>A0ABT7PH97</accession>
<protein>
    <submittedName>
        <fullName evidence="2">Uncharacterized protein</fullName>
    </submittedName>
</protein>
<gene>
    <name evidence="2" type="ORF">QTN89_10485</name>
</gene>
<sequence>MTNKTPSGKPAAPSAAKADDKPKLKPAEVINRVIGLSAAQSRALVKKMSDADASKLPDLYATGSPTSINQIRQLCVQGLKPTQPKGK</sequence>
<dbReference type="EMBL" id="JASZZN010000006">
    <property type="protein sequence ID" value="MDM4015858.1"/>
    <property type="molecule type" value="Genomic_DNA"/>
</dbReference>
<dbReference type="Proteomes" id="UP001239462">
    <property type="component" value="Unassembled WGS sequence"/>
</dbReference>
<evidence type="ECO:0000256" key="1">
    <source>
        <dbReference type="SAM" id="MobiDB-lite"/>
    </source>
</evidence>
<keyword evidence="3" id="KW-1185">Reference proteome</keyword>
<reference evidence="2 3" key="1">
    <citation type="submission" date="2023-06" db="EMBL/GenBank/DDBJ databases">
        <title>Roseiconus lacunae JC819 isolated from Gulf of Mannar region, Tamil Nadu.</title>
        <authorList>
            <person name="Pk S."/>
            <person name="Ch S."/>
            <person name="Ch V.R."/>
        </authorList>
    </citation>
    <scope>NUCLEOTIDE SEQUENCE [LARGE SCALE GENOMIC DNA]</scope>
    <source>
        <strain evidence="2 3">JC819</strain>
    </source>
</reference>
<evidence type="ECO:0000313" key="3">
    <source>
        <dbReference type="Proteomes" id="UP001239462"/>
    </source>
</evidence>
<evidence type="ECO:0000313" key="2">
    <source>
        <dbReference type="EMBL" id="MDM4015858.1"/>
    </source>
</evidence>